<dbReference type="RefSeq" id="XP_011328586.1">
    <property type="nucleotide sequence ID" value="XM_011330284.1"/>
</dbReference>
<name>I1RXW7_GIBZE</name>
<dbReference type="AlphaFoldDB" id="I1RXW7"/>
<accession>I1RXW7</accession>
<dbReference type="InParanoid" id="I1RXW7"/>
<dbReference type="KEGG" id="fgr:FGSG_09193"/>
<dbReference type="EMBL" id="HG970335">
    <property type="protein sequence ID" value="CEF83491.1"/>
    <property type="molecule type" value="Genomic_DNA"/>
</dbReference>
<dbReference type="OrthoDB" id="5238783at2759"/>
<dbReference type="Proteomes" id="UP000070720">
    <property type="component" value="Chromosome 4"/>
</dbReference>
<gene>
    <name evidence="3" type="primary">FG09193.1</name>
    <name evidence="2" type="ORF">FGRAMPH1_01T27699</name>
</gene>
<dbReference type="HOGENOM" id="CLU_589296_0_0_1"/>
<evidence type="ECO:0000313" key="4">
    <source>
        <dbReference type="Proteomes" id="UP000070720"/>
    </source>
</evidence>
<feature type="compositionally biased region" description="Basic and acidic residues" evidence="1">
    <location>
        <begin position="437"/>
        <end position="448"/>
    </location>
</feature>
<reference evidence="3 4" key="2">
    <citation type="journal article" date="2010" name="Nature">
        <title>Comparative genomics reveals mobile pathogenicity chromosomes in Fusarium.</title>
        <authorList>
            <person name="Ma L.J."/>
            <person name="van der Does H.C."/>
            <person name="Borkovich K.A."/>
            <person name="Coleman J.J."/>
            <person name="Daboussi M.J."/>
            <person name="Di Pietro A."/>
            <person name="Dufresne M."/>
            <person name="Freitag M."/>
            <person name="Grabherr M."/>
            <person name="Henrissat B."/>
            <person name="Houterman P.M."/>
            <person name="Kang S."/>
            <person name="Shim W.B."/>
            <person name="Woloshuk C."/>
            <person name="Xie X."/>
            <person name="Xu J.R."/>
            <person name="Antoniw J."/>
            <person name="Baker S.E."/>
            <person name="Bluhm B.H."/>
            <person name="Breakspear A."/>
            <person name="Brown D.W."/>
            <person name="Butchko R.A."/>
            <person name="Chapman S."/>
            <person name="Coulson R."/>
            <person name="Coutinho P.M."/>
            <person name="Danchin E.G."/>
            <person name="Diener A."/>
            <person name="Gale L.R."/>
            <person name="Gardiner D.M."/>
            <person name="Goff S."/>
            <person name="Hammond-Kosack K.E."/>
            <person name="Hilburn K."/>
            <person name="Hua-Van A."/>
            <person name="Jonkers W."/>
            <person name="Kazan K."/>
            <person name="Kodira C.D."/>
            <person name="Koehrsen M."/>
            <person name="Kumar L."/>
            <person name="Lee Y.H."/>
            <person name="Li L."/>
            <person name="Manners J.M."/>
            <person name="Miranda-Saavedra D."/>
            <person name="Mukherjee M."/>
            <person name="Park G."/>
            <person name="Park J."/>
            <person name="Park S.Y."/>
            <person name="Proctor R.H."/>
            <person name="Regev A."/>
            <person name="Ruiz-Roldan M.C."/>
            <person name="Sain D."/>
            <person name="Sakthikumar S."/>
            <person name="Sykes S."/>
            <person name="Schwartz D.C."/>
            <person name="Turgeon B.G."/>
            <person name="Wapinski I."/>
            <person name="Yoder O."/>
            <person name="Young S."/>
            <person name="Zeng Q."/>
            <person name="Zhou S."/>
            <person name="Galagan J."/>
            <person name="Cuomo C.A."/>
            <person name="Kistler H.C."/>
            <person name="Rep M."/>
        </authorList>
    </citation>
    <scope>GENOME REANNOTATION</scope>
    <source>
        <strain evidence="4">ATCC MYA-4620 / CBS 123657 / FGSC 9075 / NRRL 31084 / PH-1</strain>
        <strain evidence="3">PH-1 / ATCC MYA-4620 / FGSC 9075 / NRRL 31084</strain>
    </source>
</reference>
<sequence>MVLLTDLSNELLEEILLLATRGDQECLREVKWRRECESEVALLALHLLRHPHHRSLVRTLEFNSLSTPHSVGRVPSWSPIATRVGPRSETLAELAEAAERTFPPNLASRWSHRIRNGCADAIAALILAWSTRVTEVGFALSPFTQEDDGLYLSDDEVYHSDDDEVEFALPSPTREDDDMEHSNGMMMQFINWAAQNISTTESEDLSLSEVQHLRMRTRMNGYGETELASSVFQLPKLNTLETLGLKVSGDEVPIIPQDDHGKWIMECHRRVLDLDLNNSPNFFGSKRQMSNAILRQAGSIKEVYLKFHKWGLHTLTADVKDLLPSPEGPITPDFLVTRLPVSIRELTINWYTVEMGSSLGTIAIGTGEVDIWLGIVEVLKVLLPEARPGYKFSNLRYLDASEILLGSDELQKVVKIGESNGQQKNDFIAESDDDMSFDPRDIGIRDTD</sequence>
<accession>A0A098DNQ6</accession>
<evidence type="ECO:0000313" key="2">
    <source>
        <dbReference type="EMBL" id="CEF83491.1"/>
    </source>
</evidence>
<feature type="region of interest" description="Disordered" evidence="1">
    <location>
        <begin position="425"/>
        <end position="448"/>
    </location>
</feature>
<dbReference type="VEuPathDB" id="FungiDB:FGRAMPH1_01G27699"/>
<reference evidence="3" key="4">
    <citation type="submission" date="2017-01" db="UniProtKB">
        <authorList>
            <consortium name="EnsemblFungi"/>
        </authorList>
    </citation>
    <scope>IDENTIFICATION</scope>
    <source>
        <strain evidence="3">PH-1 / ATCC MYA-4620 / FGSC 9075 / NRRL 31084</strain>
    </source>
</reference>
<reference evidence="2 4" key="3">
    <citation type="journal article" date="2015" name="BMC Genomics">
        <title>The completed genome sequence of the pathogenic ascomycete fungus Fusarium graminearum.</title>
        <authorList>
            <person name="King R."/>
            <person name="Urban M."/>
            <person name="Hammond-Kosack M.C."/>
            <person name="Hassani-Pak K."/>
            <person name="Hammond-Kosack K.E."/>
        </authorList>
    </citation>
    <scope>NUCLEOTIDE SEQUENCE [LARGE SCALE GENOMIC DNA]</scope>
    <source>
        <strain evidence="4">ATCC MYA-4620 / CBS 123657 / FGSC 9075 / NRRL 31084 / PH-1</strain>
        <strain evidence="2">PH-1</strain>
    </source>
</reference>
<protein>
    <submittedName>
        <fullName evidence="2">Chromosome 4, complete genome</fullName>
    </submittedName>
</protein>
<dbReference type="EnsemblFungi" id="CEF83491">
    <property type="protein sequence ID" value="CEF83491"/>
    <property type="gene ID" value="FGRRES_09193"/>
</dbReference>
<organism evidence="2 4">
    <name type="scientific">Gibberella zeae (strain ATCC MYA-4620 / CBS 123657 / FGSC 9075 / NRRL 31084 / PH-1)</name>
    <name type="common">Wheat head blight fungus</name>
    <name type="synonym">Fusarium graminearum</name>
    <dbReference type="NCBI Taxonomy" id="229533"/>
    <lineage>
        <taxon>Eukaryota</taxon>
        <taxon>Fungi</taxon>
        <taxon>Dikarya</taxon>
        <taxon>Ascomycota</taxon>
        <taxon>Pezizomycotina</taxon>
        <taxon>Sordariomycetes</taxon>
        <taxon>Hypocreomycetidae</taxon>
        <taxon>Hypocreales</taxon>
        <taxon>Nectriaceae</taxon>
        <taxon>Fusarium</taxon>
    </lineage>
</organism>
<keyword evidence="4" id="KW-1185">Reference proteome</keyword>
<reference evidence="3 4" key="1">
    <citation type="journal article" date="2007" name="Science">
        <title>The Fusarium graminearum genome reveals a link between localized polymorphism and pathogen specialization.</title>
        <authorList>
            <person name="Cuomo C.A."/>
            <person name="Gueldener U."/>
            <person name="Xu J.-R."/>
            <person name="Trail F."/>
            <person name="Turgeon B.G."/>
            <person name="Di Pietro A."/>
            <person name="Walton J.D."/>
            <person name="Ma L.-J."/>
            <person name="Baker S.E."/>
            <person name="Rep M."/>
            <person name="Adam G."/>
            <person name="Antoniw J."/>
            <person name="Baldwin T."/>
            <person name="Calvo S.E."/>
            <person name="Chang Y.-L."/>
            <person name="DeCaprio D."/>
            <person name="Gale L.R."/>
            <person name="Gnerre S."/>
            <person name="Goswami R.S."/>
            <person name="Hammond-Kosack K."/>
            <person name="Harris L.J."/>
            <person name="Hilburn K."/>
            <person name="Kennell J.C."/>
            <person name="Kroken S."/>
            <person name="Magnuson J.K."/>
            <person name="Mannhaupt G."/>
            <person name="Mauceli E.W."/>
            <person name="Mewes H.-W."/>
            <person name="Mitterbauer R."/>
            <person name="Muehlbauer G."/>
            <person name="Muensterkoetter M."/>
            <person name="Nelson D."/>
            <person name="O'Donnell K."/>
            <person name="Ouellet T."/>
            <person name="Qi W."/>
            <person name="Quesneville H."/>
            <person name="Roncero M.I.G."/>
            <person name="Seong K.-Y."/>
            <person name="Tetko I.V."/>
            <person name="Urban M."/>
            <person name="Waalwijk C."/>
            <person name="Ward T.J."/>
            <person name="Yao J."/>
            <person name="Birren B.W."/>
            <person name="Kistler H.C."/>
        </authorList>
    </citation>
    <scope>NUCLEOTIDE SEQUENCE [LARGE SCALE GENOMIC DNA]</scope>
    <source>
        <strain evidence="4">ATCC MYA-4620 / CBS 123657 / FGSC 9075 / NRRL 31084 / PH-1</strain>
        <strain evidence="3">PH-1 / ATCC MYA-4620 / FGSC 9075 / NRRL 31084</strain>
    </source>
</reference>
<proteinExistence type="predicted"/>
<evidence type="ECO:0000313" key="3">
    <source>
        <dbReference type="EnsemblFungi" id="CEF83491"/>
    </source>
</evidence>
<evidence type="ECO:0000256" key="1">
    <source>
        <dbReference type="SAM" id="MobiDB-lite"/>
    </source>
</evidence>